<dbReference type="PROSITE" id="PS50163">
    <property type="entry name" value="RECA_3"/>
    <property type="match status" value="1"/>
</dbReference>
<keyword evidence="6 7" id="KW-0233">DNA recombination</keyword>
<dbReference type="InterPro" id="IPR049261">
    <property type="entry name" value="RecA-like_C"/>
</dbReference>
<protein>
    <recommendedName>
        <fullName evidence="7 8">Multifunctional fusion protein</fullName>
    </recommendedName>
    <domain>
        <recommendedName>
            <fullName evidence="8">RNA 2',3'-cyclic phosphodiesterase</fullName>
            <shortName evidence="8">RNA 2',3'-CPDase</shortName>
            <ecNumber evidence="8">3.1.4.58</ecNumber>
        </recommendedName>
    </domain>
    <domain>
        <recommendedName>
            <fullName evidence="7">Protein RecA</fullName>
        </recommendedName>
        <alternativeName>
            <fullName evidence="7">Recombinase A</fullName>
        </alternativeName>
    </domain>
</protein>
<dbReference type="GO" id="GO:0004113">
    <property type="term" value="F:2',3'-cyclic-nucleotide 3'-phosphodiesterase activity"/>
    <property type="evidence" value="ECO:0007669"/>
    <property type="project" value="InterPro"/>
</dbReference>
<dbReference type="HAMAP" id="MF_01940">
    <property type="entry name" value="RNA_CPDase"/>
    <property type="match status" value="1"/>
</dbReference>
<dbReference type="GO" id="GO:0008664">
    <property type="term" value="F:RNA 2',3'-cyclic 3'-phosphodiesterase activity"/>
    <property type="evidence" value="ECO:0007669"/>
    <property type="project" value="UniProtKB-EC"/>
</dbReference>
<dbReference type="NCBIfam" id="TIGR02258">
    <property type="entry name" value="2_5_ligase"/>
    <property type="match status" value="1"/>
</dbReference>
<dbReference type="AlphaFoldDB" id="C0GDM7"/>
<evidence type="ECO:0000256" key="4">
    <source>
        <dbReference type="ARBA" id="ARBA00022840"/>
    </source>
</evidence>
<dbReference type="InterPro" id="IPR020584">
    <property type="entry name" value="DNA_recomb/repair_RecA_CS"/>
</dbReference>
<dbReference type="EMBL" id="ACJM01000002">
    <property type="protein sequence ID" value="EEG78510.1"/>
    <property type="molecule type" value="Genomic_DNA"/>
</dbReference>
<evidence type="ECO:0000256" key="7">
    <source>
        <dbReference type="HAMAP-Rule" id="MF_00268"/>
    </source>
</evidence>
<dbReference type="PANTHER" id="PTHR45900:SF1">
    <property type="entry name" value="MITOCHONDRIAL DNA REPAIR PROTEIN RECA HOMOLOG-RELATED"/>
    <property type="match status" value="1"/>
</dbReference>
<dbReference type="InterPro" id="IPR004175">
    <property type="entry name" value="RNA_CPDase"/>
</dbReference>
<dbReference type="PANTHER" id="PTHR45900">
    <property type="entry name" value="RECA"/>
    <property type="match status" value="1"/>
</dbReference>
<dbReference type="GO" id="GO:0009432">
    <property type="term" value="P:SOS response"/>
    <property type="evidence" value="ECO:0007669"/>
    <property type="project" value="UniProtKB-UniRule"/>
</dbReference>
<gene>
    <name evidence="7" type="primary">recA</name>
    <name evidence="12" type="ORF">DealDRAFT_0440</name>
</gene>
<dbReference type="InterPro" id="IPR014051">
    <property type="entry name" value="Phosphoesterase_HXTX"/>
</dbReference>
<dbReference type="EC" id="3.1.4.58" evidence="8"/>
<feature type="active site" description="Proton donor" evidence="8">
    <location>
        <position position="41"/>
    </location>
</feature>
<dbReference type="Proteomes" id="UP000006443">
    <property type="component" value="Unassembled WGS sequence"/>
</dbReference>
<dbReference type="GO" id="GO:0140664">
    <property type="term" value="F:ATP-dependent DNA damage sensor activity"/>
    <property type="evidence" value="ECO:0007669"/>
    <property type="project" value="InterPro"/>
</dbReference>
<dbReference type="NCBIfam" id="TIGR02012">
    <property type="entry name" value="tigrfam_recA"/>
    <property type="match status" value="1"/>
</dbReference>
<dbReference type="FunFam" id="3.40.50.300:FF:000087">
    <property type="entry name" value="Recombinase RecA"/>
    <property type="match status" value="1"/>
</dbReference>
<dbReference type="eggNOG" id="COG0468">
    <property type="taxonomic scope" value="Bacteria"/>
</dbReference>
<feature type="active site" description="Proton acceptor" evidence="8">
    <location>
        <position position="124"/>
    </location>
</feature>
<dbReference type="Pfam" id="PF00154">
    <property type="entry name" value="RecA_N"/>
    <property type="match status" value="1"/>
</dbReference>
<evidence type="ECO:0000256" key="5">
    <source>
        <dbReference type="ARBA" id="ARBA00023125"/>
    </source>
</evidence>
<keyword evidence="5 7" id="KW-0238">DNA-binding</keyword>
<feature type="domain" description="RecA family profile 1" evidence="10">
    <location>
        <begin position="246"/>
        <end position="405"/>
    </location>
</feature>
<comment type="function">
    <text evidence="8">Hydrolyzes RNA 2',3'-cyclic phosphodiester to an RNA 2'-phosphomonoester.</text>
</comment>
<dbReference type="GO" id="GO:0003684">
    <property type="term" value="F:damaged DNA binding"/>
    <property type="evidence" value="ECO:0007669"/>
    <property type="project" value="UniProtKB-UniRule"/>
</dbReference>
<feature type="binding site" evidence="7">
    <location>
        <begin position="276"/>
        <end position="283"/>
    </location>
    <ligand>
        <name>ATP</name>
        <dbReference type="ChEBI" id="CHEBI:30616"/>
    </ligand>
</feature>
<dbReference type="GO" id="GO:0006310">
    <property type="term" value="P:DNA recombination"/>
    <property type="evidence" value="ECO:0007669"/>
    <property type="project" value="UniProtKB-UniRule"/>
</dbReference>
<keyword evidence="4 7" id="KW-0067">ATP-binding</keyword>
<evidence type="ECO:0000259" key="11">
    <source>
        <dbReference type="PROSITE" id="PS50163"/>
    </source>
</evidence>
<dbReference type="InterPro" id="IPR020588">
    <property type="entry name" value="RecA_ATP-bd"/>
</dbReference>
<dbReference type="InterPro" id="IPR020587">
    <property type="entry name" value="RecA_monomer-monomer_interface"/>
</dbReference>
<evidence type="ECO:0000256" key="6">
    <source>
        <dbReference type="ARBA" id="ARBA00023172"/>
    </source>
</evidence>
<dbReference type="GO" id="GO:0003697">
    <property type="term" value="F:single-stranded DNA binding"/>
    <property type="evidence" value="ECO:0007669"/>
    <property type="project" value="UniProtKB-UniRule"/>
</dbReference>
<dbReference type="Pfam" id="PF02834">
    <property type="entry name" value="LigT_PEase"/>
    <property type="match status" value="2"/>
</dbReference>
<comment type="caution">
    <text evidence="12">The sequence shown here is derived from an EMBL/GenBank/DDBJ whole genome shotgun (WGS) entry which is preliminary data.</text>
</comment>
<dbReference type="InterPro" id="IPR013765">
    <property type="entry name" value="DNA_recomb/repair_RecA"/>
</dbReference>
<keyword evidence="7 9" id="KW-0234">DNA repair</keyword>
<dbReference type="InterPro" id="IPR009097">
    <property type="entry name" value="Cyclic_Pdiesterase"/>
</dbReference>
<feature type="short sequence motif" description="HXTX 1" evidence="8">
    <location>
        <begin position="41"/>
        <end position="44"/>
    </location>
</feature>
<dbReference type="Gene3D" id="3.40.50.300">
    <property type="entry name" value="P-loop containing nucleotide triphosphate hydrolases"/>
    <property type="match status" value="1"/>
</dbReference>
<proteinExistence type="inferred from homology"/>
<dbReference type="SMART" id="SM00382">
    <property type="entry name" value="AAA"/>
    <property type="match status" value="1"/>
</dbReference>
<comment type="similarity">
    <text evidence="1 7">Belongs to the RecA family.</text>
</comment>
<evidence type="ECO:0000259" key="10">
    <source>
        <dbReference type="PROSITE" id="PS50162"/>
    </source>
</evidence>
<dbReference type="SUPFAM" id="SSF52540">
    <property type="entry name" value="P-loop containing nucleoside triphosphate hydrolases"/>
    <property type="match status" value="1"/>
</dbReference>
<comment type="catalytic activity">
    <reaction evidence="8">
        <text>a 3'-end 2',3'-cyclophospho-ribonucleotide-RNA + H2O = a 3'-end 2'-phospho-ribonucleotide-RNA + H(+)</text>
        <dbReference type="Rhea" id="RHEA:11828"/>
        <dbReference type="Rhea" id="RHEA-COMP:10464"/>
        <dbReference type="Rhea" id="RHEA-COMP:17353"/>
        <dbReference type="ChEBI" id="CHEBI:15377"/>
        <dbReference type="ChEBI" id="CHEBI:15378"/>
        <dbReference type="ChEBI" id="CHEBI:83064"/>
        <dbReference type="ChEBI" id="CHEBI:173113"/>
        <dbReference type="EC" id="3.1.4.58"/>
    </reaction>
</comment>
<reference evidence="12 13" key="1">
    <citation type="submission" date="2009-02" db="EMBL/GenBank/DDBJ databases">
        <title>Sequencing of the draft genome and assembly of Dethiobacter alkaliphilus AHT 1.</title>
        <authorList>
            <consortium name="US DOE Joint Genome Institute (JGI-PGF)"/>
            <person name="Lucas S."/>
            <person name="Copeland A."/>
            <person name="Lapidus A."/>
            <person name="Glavina del Rio T."/>
            <person name="Dalin E."/>
            <person name="Tice H."/>
            <person name="Bruce D."/>
            <person name="Goodwin L."/>
            <person name="Pitluck S."/>
            <person name="Larimer F."/>
            <person name="Land M.L."/>
            <person name="Hauser L."/>
            <person name="Muyzer G."/>
        </authorList>
    </citation>
    <scope>NUCLEOTIDE SEQUENCE [LARGE SCALE GENOMIC DNA]</scope>
    <source>
        <strain evidence="12 13">AHT 1</strain>
    </source>
</reference>
<dbReference type="SUPFAM" id="SSF54752">
    <property type="entry name" value="RecA protein, C-terminal domain"/>
    <property type="match status" value="1"/>
</dbReference>
<dbReference type="InterPro" id="IPR027417">
    <property type="entry name" value="P-loop_NTPase"/>
</dbReference>
<name>C0GDM7_DETAL</name>
<dbReference type="GO" id="GO:0005829">
    <property type="term" value="C:cytosol"/>
    <property type="evidence" value="ECO:0007669"/>
    <property type="project" value="TreeGrafter"/>
</dbReference>
<dbReference type="InterPro" id="IPR023400">
    <property type="entry name" value="RecA_C_sf"/>
</dbReference>
<evidence type="ECO:0000256" key="9">
    <source>
        <dbReference type="RuleBase" id="RU000526"/>
    </source>
</evidence>
<sequence>MARIFFAINLSAHIREELTKLRLRIPADKKAMKWVAAENLHLTLQFIGEVGTEEMASMLEKAQAAAKRCRPFELEVRGLGAFPNPARPRVIWAGVTTGREQLINLAEQLSVVLDSKPDKPFAPHLTLGRVRENHKVNLSQFLQEEAQTRVGNMAVDRFSCVQSTLTPRGPDYRVVEEFILDLNFFFQRQDFPFPKRNYSQGTNVWLGGFNNMMEKQKALEMALMQIEKQFGKGSIMKLGDSGGRMNLSVIPTGSLALDVALGVGGFPRGRVIEIYGPESSGKTTVALHAIAEAQKSGGFAAFIDAEHALDPVYAQRLGVNIDELLVSQPDTGEQALEIAESLVRSGAIDVVVVDSVAALVPKAEIEGEMGDSHVGLQARLMSQALRKLSGAISKSHTTAIFINQIREKVGVMFGNPEVTPGGRALKFYASVRIDVRRTETLKQGNEAVGNRTRAKVLKNKVAPPFKQAEFDIVYGEGISREGTLLDLGCDMDLVQKSGAWFSFGDDRLGQGRENARQFLKENPDIALTIERKIREAYGLPTVAVEAEQTDKA</sequence>
<dbReference type="Pfam" id="PF21096">
    <property type="entry name" value="RecA_C"/>
    <property type="match status" value="1"/>
</dbReference>
<evidence type="ECO:0000256" key="3">
    <source>
        <dbReference type="ARBA" id="ARBA00022801"/>
    </source>
</evidence>
<dbReference type="OrthoDB" id="9776733at2"/>
<dbReference type="GO" id="GO:0005524">
    <property type="term" value="F:ATP binding"/>
    <property type="evidence" value="ECO:0007669"/>
    <property type="project" value="UniProtKB-UniRule"/>
</dbReference>
<keyword evidence="7" id="KW-0227">DNA damage</keyword>
<keyword evidence="2 7" id="KW-0547">Nucleotide-binding</keyword>
<evidence type="ECO:0000256" key="8">
    <source>
        <dbReference type="HAMAP-Rule" id="MF_01940"/>
    </source>
</evidence>
<dbReference type="GO" id="GO:0006281">
    <property type="term" value="P:DNA repair"/>
    <property type="evidence" value="ECO:0007669"/>
    <property type="project" value="UniProtKB-UniRule"/>
</dbReference>
<dbReference type="STRING" id="555088.DealDRAFT_0440"/>
<dbReference type="SUPFAM" id="SSF55144">
    <property type="entry name" value="LigT-like"/>
    <property type="match status" value="1"/>
</dbReference>
<evidence type="ECO:0000313" key="12">
    <source>
        <dbReference type="EMBL" id="EEG78510.1"/>
    </source>
</evidence>
<organism evidence="12 13">
    <name type="scientific">Dethiobacter alkaliphilus AHT 1</name>
    <dbReference type="NCBI Taxonomy" id="555088"/>
    <lineage>
        <taxon>Bacteria</taxon>
        <taxon>Bacillati</taxon>
        <taxon>Bacillota</taxon>
        <taxon>Dethiobacteria</taxon>
        <taxon>Dethiobacterales</taxon>
        <taxon>Dethiobacteraceae</taxon>
        <taxon>Dethiobacter</taxon>
    </lineage>
</organism>
<dbReference type="InterPro" id="IPR049428">
    <property type="entry name" value="RecA-like_N"/>
</dbReference>
<comment type="similarity">
    <text evidence="8">Belongs to the 2H phosphoesterase superfamily. ThpR family.</text>
</comment>
<accession>C0GDM7</accession>
<dbReference type="InterPro" id="IPR003593">
    <property type="entry name" value="AAA+_ATPase"/>
</dbReference>
<dbReference type="CDD" id="cd00983">
    <property type="entry name" value="RecA"/>
    <property type="match status" value="1"/>
</dbReference>
<feature type="domain" description="RecA family profile 2" evidence="11">
    <location>
        <begin position="410"/>
        <end position="483"/>
    </location>
</feature>
<keyword evidence="7 9" id="KW-0742">SOS response</keyword>
<dbReference type="PROSITE" id="PS00321">
    <property type="entry name" value="RECA_1"/>
    <property type="match status" value="1"/>
</dbReference>
<keyword evidence="7" id="KW-0963">Cytoplasm</keyword>
<dbReference type="PROSITE" id="PS50162">
    <property type="entry name" value="RECA_2"/>
    <property type="match status" value="1"/>
</dbReference>
<evidence type="ECO:0000256" key="1">
    <source>
        <dbReference type="ARBA" id="ARBA00009391"/>
    </source>
</evidence>
<comment type="function">
    <text evidence="7">Can catalyze the hydrolysis of ATP in the presence of single-stranded DNA, the ATP-dependent uptake of single-stranded DNA by duplex DNA, and the ATP-dependent hybridization of homologous single-stranded DNAs. It interacts with LexA causing its activation and leading to its autocatalytic cleavage.</text>
</comment>
<keyword evidence="13" id="KW-1185">Reference proteome</keyword>
<comment type="subcellular location">
    <subcellularLocation>
        <location evidence="7">Cytoplasm</location>
    </subcellularLocation>
</comment>
<evidence type="ECO:0000256" key="2">
    <source>
        <dbReference type="ARBA" id="ARBA00022741"/>
    </source>
</evidence>
<evidence type="ECO:0000313" key="13">
    <source>
        <dbReference type="Proteomes" id="UP000006443"/>
    </source>
</evidence>
<dbReference type="HAMAP" id="MF_00268">
    <property type="entry name" value="RecA"/>
    <property type="match status" value="1"/>
</dbReference>
<dbReference type="PRINTS" id="PR00142">
    <property type="entry name" value="RECA"/>
</dbReference>
<feature type="short sequence motif" description="HXTX 2" evidence="8">
    <location>
        <begin position="124"/>
        <end position="127"/>
    </location>
</feature>
<keyword evidence="3 8" id="KW-0378">Hydrolase</keyword>
<dbReference type="Gene3D" id="3.90.1140.10">
    <property type="entry name" value="Cyclic phosphodiesterase"/>
    <property type="match status" value="1"/>
</dbReference>